<accession>A0A7H8NAE8</accession>
<organism evidence="2 3">
    <name type="scientific">Streptomyces buecherae</name>
    <dbReference type="NCBI Taxonomy" id="2763006"/>
    <lineage>
        <taxon>Bacteria</taxon>
        <taxon>Bacillati</taxon>
        <taxon>Actinomycetota</taxon>
        <taxon>Actinomycetes</taxon>
        <taxon>Kitasatosporales</taxon>
        <taxon>Streptomycetaceae</taxon>
        <taxon>Streptomyces</taxon>
    </lineage>
</organism>
<keyword evidence="1" id="KW-0732">Signal</keyword>
<evidence type="ECO:0000256" key="1">
    <source>
        <dbReference type="SAM" id="SignalP"/>
    </source>
</evidence>
<keyword evidence="2" id="KW-0378">Hydrolase</keyword>
<proteinExistence type="predicted"/>
<keyword evidence="2" id="KW-0645">Protease</keyword>
<name>A0A7H8NAE8_9ACTN</name>
<evidence type="ECO:0000313" key="2">
    <source>
        <dbReference type="EMBL" id="QKW51423.1"/>
    </source>
</evidence>
<dbReference type="Proteomes" id="UP000509303">
    <property type="component" value="Chromosome"/>
</dbReference>
<reference evidence="2 3" key="1">
    <citation type="submission" date="2020-06" db="EMBL/GenBank/DDBJ databases">
        <title>Genome mining for natural products.</title>
        <authorList>
            <person name="Zhang B."/>
            <person name="Shi J."/>
            <person name="Ge H."/>
        </authorList>
    </citation>
    <scope>NUCLEOTIDE SEQUENCE [LARGE SCALE GENOMIC DNA]</scope>
    <source>
        <strain evidence="2 3">NA00687</strain>
    </source>
</reference>
<keyword evidence="3" id="KW-1185">Reference proteome</keyword>
<dbReference type="AlphaFoldDB" id="A0A7H8NAE8"/>
<dbReference type="GO" id="GO:0008233">
    <property type="term" value="F:peptidase activity"/>
    <property type="evidence" value="ECO:0007669"/>
    <property type="project" value="UniProtKB-KW"/>
</dbReference>
<feature type="signal peptide" evidence="1">
    <location>
        <begin position="1"/>
        <end position="39"/>
    </location>
</feature>
<sequence length="545" mass="57496">MTTSPLPRASRSPRMPRRAALRSLAVAATVIASTLPAWNASASGAHPAGSPAAGRTGVTAEQPTYTLTIHHIGRDGRASQFYKTILTEFAGEGERHGFEPEGDTGTTTVRLPKGRYLLASMVWSGKSEEGTDWVVQPRLDLDRDLSVTVDARTTKLVDVRPPDSTADFRLGNMGLSAEYDGVVRETNMAIATPTLRVAHLGPAAEPGSIRQWYDAYWTTKRHSYALGNVVTGDRALNGLFRRPAAKDLGEIRIRGAARPGTEGTSVLDITPSNDLSTAYPLPTPAPGTTSLLVEPERGPYDIGYTTPRDEEGQGGVTYQAKRVATSPGHTTTRTFNNAVFGPSLPGGSGVTRDGDRLTVDVPLLTDGEGNVPSTPEYDTARVTLYRNGTRVKTVTGEPGQAAFDVPADRADYRVTATARRTGAPGAATTVTASWTFASQRTSGRAAVPVSAVRFTPTLDLTGAAPAGTALRLPVAVQGAAKGHTRALDVAFSVNGGTTWQRASVVRGVATIPAFKSGTSVSLRAKLTDMAGNTLTQTAIGAYRTR</sequence>
<dbReference type="EMBL" id="CP054929">
    <property type="protein sequence ID" value="QKW51423.1"/>
    <property type="molecule type" value="Genomic_DNA"/>
</dbReference>
<dbReference type="InterPro" id="IPR006311">
    <property type="entry name" value="TAT_signal"/>
</dbReference>
<dbReference type="GO" id="GO:0006508">
    <property type="term" value="P:proteolysis"/>
    <property type="evidence" value="ECO:0007669"/>
    <property type="project" value="UniProtKB-KW"/>
</dbReference>
<evidence type="ECO:0000313" key="3">
    <source>
        <dbReference type="Proteomes" id="UP000509303"/>
    </source>
</evidence>
<protein>
    <submittedName>
        <fullName evidence="2">Serine protease</fullName>
    </submittedName>
</protein>
<dbReference type="PROSITE" id="PS51318">
    <property type="entry name" value="TAT"/>
    <property type="match status" value="1"/>
</dbReference>
<feature type="chain" id="PRO_5038687520" evidence="1">
    <location>
        <begin position="40"/>
        <end position="545"/>
    </location>
</feature>
<gene>
    <name evidence="2" type="ORF">HUT08_19890</name>
</gene>
<dbReference type="RefSeq" id="WP_176163143.1">
    <property type="nucleotide sequence ID" value="NZ_CP054929.1"/>
</dbReference>